<gene>
    <name evidence="2" type="ORF">CCR94_05635</name>
</gene>
<dbReference type="Pfam" id="PF13847">
    <property type="entry name" value="Methyltransf_31"/>
    <property type="match status" value="1"/>
</dbReference>
<comment type="caution">
    <text evidence="2">The sequence shown here is derived from an EMBL/GenBank/DDBJ whole genome shotgun (WGS) entry which is preliminary data.</text>
</comment>
<dbReference type="Gene3D" id="3.40.50.150">
    <property type="entry name" value="Vaccinia Virus protein VP39"/>
    <property type="match status" value="1"/>
</dbReference>
<dbReference type="SUPFAM" id="SSF53335">
    <property type="entry name" value="S-adenosyl-L-methionine-dependent methyltransferases"/>
    <property type="match status" value="1"/>
</dbReference>
<dbReference type="InterPro" id="IPR029063">
    <property type="entry name" value="SAM-dependent_MTases_sf"/>
</dbReference>
<organism evidence="2 3">
    <name type="scientific">Rhodoblastus sphagnicola</name>
    <dbReference type="NCBI Taxonomy" id="333368"/>
    <lineage>
        <taxon>Bacteria</taxon>
        <taxon>Pseudomonadati</taxon>
        <taxon>Pseudomonadota</taxon>
        <taxon>Alphaproteobacteria</taxon>
        <taxon>Hyphomicrobiales</taxon>
        <taxon>Rhodoblastaceae</taxon>
        <taxon>Rhodoblastus</taxon>
    </lineage>
</organism>
<feature type="domain" description="Methyltransferase" evidence="1">
    <location>
        <begin position="89"/>
        <end position="187"/>
    </location>
</feature>
<dbReference type="Proteomes" id="UP000239089">
    <property type="component" value="Unassembled WGS sequence"/>
</dbReference>
<keyword evidence="3" id="KW-1185">Reference proteome</keyword>
<dbReference type="CDD" id="cd02440">
    <property type="entry name" value="AdoMet_MTases"/>
    <property type="match status" value="1"/>
</dbReference>
<protein>
    <recommendedName>
        <fullName evidence="1">Methyltransferase domain-containing protein</fullName>
    </recommendedName>
</protein>
<dbReference type="EMBL" id="NHSJ01000039">
    <property type="protein sequence ID" value="PPQ32449.1"/>
    <property type="molecule type" value="Genomic_DNA"/>
</dbReference>
<name>A0A2S6NCW8_9HYPH</name>
<accession>A0A2S6NCW8</accession>
<evidence type="ECO:0000313" key="3">
    <source>
        <dbReference type="Proteomes" id="UP000239089"/>
    </source>
</evidence>
<reference evidence="2 3" key="1">
    <citation type="journal article" date="2018" name="Arch. Microbiol.">
        <title>New insights into the metabolic potential of the phototrophic purple bacterium Rhodopila globiformis DSM 161(T) from its draft genome sequence and evidence for a vanadium-dependent nitrogenase.</title>
        <authorList>
            <person name="Imhoff J.F."/>
            <person name="Rahn T."/>
            <person name="Kunzel S."/>
            <person name="Neulinger S.C."/>
        </authorList>
    </citation>
    <scope>NUCLEOTIDE SEQUENCE [LARGE SCALE GENOMIC DNA]</scope>
    <source>
        <strain evidence="2 3">DSM 16996</strain>
    </source>
</reference>
<sequence length="294" mass="32711">MKKSAPSRAPGNLKCYGSERRAMSGEALPIISDVDFGLMYRAHQARAGARAKPPAFWDDRARDFDARQRARDSYFDAFIARMDFSGCDSLIDVGCGNGALAVALAPRLKTILGVDYSPAMLDLARRRAAEAGATNVTLAPRAWEDDWSDLPRCDIAVASRSTGVMDLEPALRKLDRQAKKRVYLTASVSGRIVNPALLDALGRPPAPKIDKPDYIYVVNLLYRMGRLAKVDFIARDRAEDSRADWAGFQRNVALFLGKLSEAEAERLRAWKQHNPEAPLFERDQAHWAFISWAT</sequence>
<dbReference type="AlphaFoldDB" id="A0A2S6NCW8"/>
<dbReference type="InterPro" id="IPR025714">
    <property type="entry name" value="Methyltranfer_dom"/>
</dbReference>
<evidence type="ECO:0000313" key="2">
    <source>
        <dbReference type="EMBL" id="PPQ32449.1"/>
    </source>
</evidence>
<proteinExistence type="predicted"/>
<evidence type="ECO:0000259" key="1">
    <source>
        <dbReference type="Pfam" id="PF13847"/>
    </source>
</evidence>